<evidence type="ECO:0008006" key="3">
    <source>
        <dbReference type="Google" id="ProtNLM"/>
    </source>
</evidence>
<comment type="caution">
    <text evidence="1">The sequence shown here is derived from an EMBL/GenBank/DDBJ whole genome shotgun (WGS) entry which is preliminary data.</text>
</comment>
<dbReference type="EMBL" id="ANHY01000017">
    <property type="protein sequence ID" value="EKV28170.1"/>
    <property type="molecule type" value="Genomic_DNA"/>
</dbReference>
<proteinExistence type="predicted"/>
<dbReference type="eggNOG" id="COG4446">
    <property type="taxonomic scope" value="Bacteria"/>
</dbReference>
<dbReference type="InterPro" id="IPR010865">
    <property type="entry name" value="DUF1499"/>
</dbReference>
<name>K9GQF4_9PROT</name>
<gene>
    <name evidence="1" type="ORF">C882_1171</name>
</gene>
<evidence type="ECO:0000313" key="1">
    <source>
        <dbReference type="EMBL" id="EKV28170.1"/>
    </source>
</evidence>
<organism evidence="1 2">
    <name type="scientific">Caenispirillum salinarum AK4</name>
    <dbReference type="NCBI Taxonomy" id="1238182"/>
    <lineage>
        <taxon>Bacteria</taxon>
        <taxon>Pseudomonadati</taxon>
        <taxon>Pseudomonadota</taxon>
        <taxon>Alphaproteobacteria</taxon>
        <taxon>Rhodospirillales</taxon>
        <taxon>Novispirillaceae</taxon>
        <taxon>Caenispirillum</taxon>
    </lineage>
</organism>
<dbReference type="STRING" id="1238182.C882_1171"/>
<protein>
    <recommendedName>
        <fullName evidence="3">DUF1499 domain-containing protein</fullName>
    </recommendedName>
</protein>
<dbReference type="Pfam" id="PF07386">
    <property type="entry name" value="DUF1499"/>
    <property type="match status" value="1"/>
</dbReference>
<accession>K9GQF4</accession>
<sequence length="166" mass="18283">MMGLAAVLPLVGYVAVAAVKGRDAVWPTLFGPPERHAVVFEDWDREPASNEYILCPAGLCRGETHGEAPEFAVPAADLKAAWERIVASKPHTERLAWDEAAMQGDWEVRTPVLRFPDTVTARFVPLAEDRSTLAVFSRSHYGKSDLGTNGRRVTQWLDDLRAEVAA</sequence>
<dbReference type="AlphaFoldDB" id="K9GQF4"/>
<reference evidence="1 2" key="1">
    <citation type="journal article" date="2013" name="Genome Announc.">
        <title>Draft Genome Sequence of an Alphaproteobacterium, Caenispirillum salinarum AK4(T), Isolated from a Solar Saltern.</title>
        <authorList>
            <person name="Khatri I."/>
            <person name="Singh A."/>
            <person name="Korpole S."/>
            <person name="Pinnaka A.K."/>
            <person name="Subramanian S."/>
        </authorList>
    </citation>
    <scope>NUCLEOTIDE SEQUENCE [LARGE SCALE GENOMIC DNA]</scope>
    <source>
        <strain evidence="1 2">AK4</strain>
    </source>
</reference>
<evidence type="ECO:0000313" key="2">
    <source>
        <dbReference type="Proteomes" id="UP000009881"/>
    </source>
</evidence>
<dbReference type="Proteomes" id="UP000009881">
    <property type="component" value="Unassembled WGS sequence"/>
</dbReference>
<keyword evidence="2" id="KW-1185">Reference proteome</keyword>